<gene>
    <name evidence="2" type="ORF">DFQ07_0006</name>
</gene>
<dbReference type="EMBL" id="SNYH01000001">
    <property type="protein sequence ID" value="TDQ29687.1"/>
    <property type="molecule type" value="Genomic_DNA"/>
</dbReference>
<keyword evidence="1" id="KW-0812">Transmembrane</keyword>
<accession>A0A4R6TJR6</accession>
<reference evidence="2 3" key="1">
    <citation type="submission" date="2019-03" db="EMBL/GenBank/DDBJ databases">
        <title>Genomic Encyclopedia of Type Strains, Phase III (KMG-III): the genomes of soil and plant-associated and newly described type strains.</title>
        <authorList>
            <person name="Whitman W."/>
        </authorList>
    </citation>
    <scope>NUCLEOTIDE SEQUENCE [LARGE SCALE GENOMIC DNA]</scope>
    <source>
        <strain evidence="2 3">CECT 8283</strain>
    </source>
</reference>
<comment type="caution">
    <text evidence="2">The sequence shown here is derived from an EMBL/GenBank/DDBJ whole genome shotgun (WGS) entry which is preliminary data.</text>
</comment>
<dbReference type="OrthoDB" id="1200238at2"/>
<protein>
    <submittedName>
        <fullName evidence="2">Uncharacterized protein</fullName>
    </submittedName>
</protein>
<keyword evidence="3" id="KW-1185">Reference proteome</keyword>
<evidence type="ECO:0000313" key="2">
    <source>
        <dbReference type="EMBL" id="TDQ29687.1"/>
    </source>
</evidence>
<evidence type="ECO:0000313" key="3">
    <source>
        <dbReference type="Proteomes" id="UP000295390"/>
    </source>
</evidence>
<proteinExistence type="predicted"/>
<dbReference type="RefSeq" id="WP_133534243.1">
    <property type="nucleotide sequence ID" value="NZ_SNYH01000001.1"/>
</dbReference>
<dbReference type="AlphaFoldDB" id="A0A4R6TJR6"/>
<sequence>MFKRFGIQEYLSIGYIFLIVLGLVSDTIFYRFIGVDYLQYISITDTILSPISLLANNWSLSVIVLLCSTLMYFYIKNSEKIDEKLNKIKWLKKRVDSKAKKVEYSNKIAFMISVSFMMSSLLIGFRLGMGIKFRGHLLDGKLENNITLVFKDDSQLKVTQIGQNSAYIFYVEEGNKYVTVTPILENIKQIKTIQKLD</sequence>
<dbReference type="Proteomes" id="UP000295390">
    <property type="component" value="Unassembled WGS sequence"/>
</dbReference>
<feature type="transmembrane region" description="Helical" evidence="1">
    <location>
        <begin position="53"/>
        <end position="75"/>
    </location>
</feature>
<name>A0A4R6TJR6_9FLAO</name>
<feature type="transmembrane region" description="Helical" evidence="1">
    <location>
        <begin position="12"/>
        <end position="33"/>
    </location>
</feature>
<evidence type="ECO:0000256" key="1">
    <source>
        <dbReference type="SAM" id="Phobius"/>
    </source>
</evidence>
<feature type="transmembrane region" description="Helical" evidence="1">
    <location>
        <begin position="108"/>
        <end position="129"/>
    </location>
</feature>
<keyword evidence="1" id="KW-1133">Transmembrane helix</keyword>
<keyword evidence="1" id="KW-0472">Membrane</keyword>
<organism evidence="2 3">
    <name type="scientific">Tenacibaculum caenipelagi</name>
    <dbReference type="NCBI Taxonomy" id="1325435"/>
    <lineage>
        <taxon>Bacteria</taxon>
        <taxon>Pseudomonadati</taxon>
        <taxon>Bacteroidota</taxon>
        <taxon>Flavobacteriia</taxon>
        <taxon>Flavobacteriales</taxon>
        <taxon>Flavobacteriaceae</taxon>
        <taxon>Tenacibaculum</taxon>
    </lineage>
</organism>